<dbReference type="Pfam" id="PF01190">
    <property type="entry name" value="Pollen_Ole_e_1"/>
    <property type="match status" value="1"/>
</dbReference>
<reference evidence="1 2" key="1">
    <citation type="journal article" date="2021" name="Nat. Plants">
        <title>The Taxus genome provides insights into paclitaxel biosynthesis.</title>
        <authorList>
            <person name="Xiong X."/>
            <person name="Gou J."/>
            <person name="Liao Q."/>
            <person name="Li Y."/>
            <person name="Zhou Q."/>
            <person name="Bi G."/>
            <person name="Li C."/>
            <person name="Du R."/>
            <person name="Wang X."/>
            <person name="Sun T."/>
            <person name="Guo L."/>
            <person name="Liang H."/>
            <person name="Lu P."/>
            <person name="Wu Y."/>
            <person name="Zhang Z."/>
            <person name="Ro D.K."/>
            <person name="Shang Y."/>
            <person name="Huang S."/>
            <person name="Yan J."/>
        </authorList>
    </citation>
    <scope>NUCLEOTIDE SEQUENCE [LARGE SCALE GENOMIC DNA]</scope>
    <source>
        <strain evidence="1">Ta-2019</strain>
    </source>
</reference>
<organism evidence="1 2">
    <name type="scientific">Taxus chinensis</name>
    <name type="common">Chinese yew</name>
    <name type="synonym">Taxus wallichiana var. chinensis</name>
    <dbReference type="NCBI Taxonomy" id="29808"/>
    <lineage>
        <taxon>Eukaryota</taxon>
        <taxon>Viridiplantae</taxon>
        <taxon>Streptophyta</taxon>
        <taxon>Embryophyta</taxon>
        <taxon>Tracheophyta</taxon>
        <taxon>Spermatophyta</taxon>
        <taxon>Pinopsida</taxon>
        <taxon>Pinidae</taxon>
        <taxon>Conifers II</taxon>
        <taxon>Cupressales</taxon>
        <taxon>Taxaceae</taxon>
        <taxon>Taxus</taxon>
    </lineage>
</organism>
<evidence type="ECO:0000313" key="2">
    <source>
        <dbReference type="Proteomes" id="UP000824469"/>
    </source>
</evidence>
<name>A0AA38G741_TAXCH</name>
<dbReference type="OMA" id="NDILCGN"/>
<protein>
    <submittedName>
        <fullName evidence="1">Uncharacterized protein</fullName>
    </submittedName>
</protein>
<dbReference type="PANTHER" id="PTHR47273:SF4">
    <property type="entry name" value="EXPRESSED PROTEIN"/>
    <property type="match status" value="1"/>
</dbReference>
<dbReference type="AlphaFoldDB" id="A0AA38G741"/>
<accession>A0AA38G741</accession>
<dbReference type="PANTHER" id="PTHR47273">
    <property type="entry name" value="EXPRESSED PROTEIN"/>
    <property type="match status" value="1"/>
</dbReference>
<proteinExistence type="predicted"/>
<dbReference type="EMBL" id="JAHRHJ020000005">
    <property type="protein sequence ID" value="KAH9316315.1"/>
    <property type="molecule type" value="Genomic_DNA"/>
</dbReference>
<comment type="caution">
    <text evidence="1">The sequence shown here is derived from an EMBL/GenBank/DDBJ whole genome shotgun (WGS) entry which is preliminary data.</text>
</comment>
<dbReference type="Proteomes" id="UP000824469">
    <property type="component" value="Unassembled WGS sequence"/>
</dbReference>
<feature type="non-terminal residue" evidence="1">
    <location>
        <position position="134"/>
    </location>
</feature>
<keyword evidence="2" id="KW-1185">Reference proteome</keyword>
<evidence type="ECO:0000313" key="1">
    <source>
        <dbReference type="EMBL" id="KAH9316315.1"/>
    </source>
</evidence>
<sequence>HAVAATSSGSYQQDIIVKGAVFCDKRVENPISDSAYFLPGVLVSVECNINSNRKWKSSDVTVSIEGETDENGEFKVELPIKQNFNPMRSCSVRLRRSPHESCNIPSMSASSHLTLSSFNGIQSYVSPPLSYRPL</sequence>
<gene>
    <name evidence="1" type="ORF">KI387_024942</name>
</gene>